<dbReference type="PANTHER" id="PTHR43818:SF5">
    <property type="entry name" value="OXIDOREDUCTASE FAMILY PROTEIN"/>
    <property type="match status" value="1"/>
</dbReference>
<dbReference type="SUPFAM" id="SSF55347">
    <property type="entry name" value="Glyceraldehyde-3-phosphate dehydrogenase-like, C-terminal domain"/>
    <property type="match status" value="1"/>
</dbReference>
<dbReference type="InterPro" id="IPR043906">
    <property type="entry name" value="Gfo/Idh/MocA_OxRdtase_bact_C"/>
</dbReference>
<dbReference type="AlphaFoldDB" id="A0A1H7QUM3"/>
<feature type="signal peptide" evidence="1">
    <location>
        <begin position="1"/>
        <end position="27"/>
    </location>
</feature>
<proteinExistence type="predicted"/>
<evidence type="ECO:0000256" key="1">
    <source>
        <dbReference type="SAM" id="SignalP"/>
    </source>
</evidence>
<evidence type="ECO:0000313" key="4">
    <source>
        <dbReference type="EMBL" id="SEL51428.1"/>
    </source>
</evidence>
<dbReference type="STRING" id="573321.SAMN04488505_102445"/>
<dbReference type="SUPFAM" id="SSF51735">
    <property type="entry name" value="NAD(P)-binding Rossmann-fold domains"/>
    <property type="match status" value="1"/>
</dbReference>
<evidence type="ECO:0000259" key="2">
    <source>
        <dbReference type="Pfam" id="PF01408"/>
    </source>
</evidence>
<feature type="domain" description="Gfo/Idh/MocA-like oxidoreductase N-terminal" evidence="2">
    <location>
        <begin position="38"/>
        <end position="160"/>
    </location>
</feature>
<gene>
    <name evidence="4" type="ORF">SAMN04488505_102445</name>
</gene>
<keyword evidence="5" id="KW-1185">Reference proteome</keyword>
<dbReference type="InterPro" id="IPR006311">
    <property type="entry name" value="TAT_signal"/>
</dbReference>
<accession>A0A1H7QUM3</accession>
<dbReference type="Pfam" id="PF01408">
    <property type="entry name" value="GFO_IDH_MocA"/>
    <property type="match status" value="1"/>
</dbReference>
<dbReference type="InterPro" id="IPR036291">
    <property type="entry name" value="NAD(P)-bd_dom_sf"/>
</dbReference>
<dbReference type="Gene3D" id="3.30.360.10">
    <property type="entry name" value="Dihydrodipicolinate Reductase, domain 2"/>
    <property type="match status" value="1"/>
</dbReference>
<dbReference type="Gene3D" id="3.40.50.720">
    <property type="entry name" value="NAD(P)-binding Rossmann-like Domain"/>
    <property type="match status" value="1"/>
</dbReference>
<dbReference type="OrthoDB" id="726883at2"/>
<dbReference type="PROSITE" id="PS51318">
    <property type="entry name" value="TAT"/>
    <property type="match status" value="1"/>
</dbReference>
<name>A0A1H7QUM3_9BACT</name>
<dbReference type="InterPro" id="IPR000683">
    <property type="entry name" value="Gfo/Idh/MocA-like_OxRdtase_N"/>
</dbReference>
<evidence type="ECO:0000313" key="5">
    <source>
        <dbReference type="Proteomes" id="UP000198984"/>
    </source>
</evidence>
<dbReference type="EMBL" id="FOBB01000002">
    <property type="protein sequence ID" value="SEL51428.1"/>
    <property type="molecule type" value="Genomic_DNA"/>
</dbReference>
<dbReference type="GO" id="GO:0000166">
    <property type="term" value="F:nucleotide binding"/>
    <property type="evidence" value="ECO:0007669"/>
    <property type="project" value="InterPro"/>
</dbReference>
<organism evidence="4 5">
    <name type="scientific">Chitinophaga rupis</name>
    <dbReference type="NCBI Taxonomy" id="573321"/>
    <lineage>
        <taxon>Bacteria</taxon>
        <taxon>Pseudomonadati</taxon>
        <taxon>Bacteroidota</taxon>
        <taxon>Chitinophagia</taxon>
        <taxon>Chitinophagales</taxon>
        <taxon>Chitinophagaceae</taxon>
        <taxon>Chitinophaga</taxon>
    </lineage>
</organism>
<reference evidence="4 5" key="1">
    <citation type="submission" date="2016-10" db="EMBL/GenBank/DDBJ databases">
        <authorList>
            <person name="de Groot N.N."/>
        </authorList>
    </citation>
    <scope>NUCLEOTIDE SEQUENCE [LARGE SCALE GENOMIC DNA]</scope>
    <source>
        <strain evidence="4 5">DSM 21039</strain>
    </source>
</reference>
<keyword evidence="1" id="KW-0732">Signal</keyword>
<dbReference type="RefSeq" id="WP_089909732.1">
    <property type="nucleotide sequence ID" value="NZ_FOBB01000002.1"/>
</dbReference>
<evidence type="ECO:0000259" key="3">
    <source>
        <dbReference type="Pfam" id="PF19051"/>
    </source>
</evidence>
<dbReference type="InterPro" id="IPR050463">
    <property type="entry name" value="Gfo/Idh/MocA_oxidrdct_glycsds"/>
</dbReference>
<sequence>MNNSRRDFIRSASTMMAAAAMPSALNAFPKLVAPSDRLNVAAIGINGMGWADLTAMLKNPAAQCVALCDVDKNVLDKRAAELAQKGIKVKTYSDYRKLLESKDIDAVIIGTPDHWHALQMTEACAAGKDVYVEKPIGNSIAECNAMVAAQERHQRVVQVGQWQRSQQHFKDAIDFVYSGKLGQVRLVKAWAYMGWMKSIPKKPDGTPPAGVDYAMWLGPALKRPFNPNRFHFNFRWYWDYAGGLMTDWGVHLLDYAFLGMKAQRPKSIMAAGGKFAYPDDAAETPDTLTTVYEFDGFNIQWEHAIGIDGGPYGRDHGIAFIGNNGTLVLDRGGWEVIPEKDKMEAVPRKPKVDDGLDLHTKNFVEVIKSRKFSDLHTPIQAGANVAINAQMGNIAFKTGKKIYWDAANNRFKDEEANKFLAAQYHNGYNIPK</sequence>
<dbReference type="Proteomes" id="UP000198984">
    <property type="component" value="Unassembled WGS sequence"/>
</dbReference>
<feature type="chain" id="PRO_5011760369" evidence="1">
    <location>
        <begin position="28"/>
        <end position="432"/>
    </location>
</feature>
<dbReference type="Pfam" id="PF19051">
    <property type="entry name" value="GFO_IDH_MocA_C2"/>
    <property type="match status" value="1"/>
</dbReference>
<protein>
    <submittedName>
        <fullName evidence="4">Predicted dehydrogenase</fullName>
    </submittedName>
</protein>
<feature type="domain" description="Gfo/Idh/MocA-like oxidoreductase bacterial type C-terminal" evidence="3">
    <location>
        <begin position="207"/>
        <end position="425"/>
    </location>
</feature>
<dbReference type="PANTHER" id="PTHR43818">
    <property type="entry name" value="BCDNA.GH03377"/>
    <property type="match status" value="1"/>
</dbReference>